<dbReference type="Proteomes" id="UP000526501">
    <property type="component" value="Unassembled WGS sequence"/>
</dbReference>
<feature type="domain" description="Acyltransferase 3" evidence="2">
    <location>
        <begin position="7"/>
        <end position="329"/>
    </location>
</feature>
<dbReference type="AlphaFoldDB" id="A0A7X1B7X2"/>
<dbReference type="InterPro" id="IPR002656">
    <property type="entry name" value="Acyl_transf_3_dom"/>
</dbReference>
<feature type="domain" description="SGNH" evidence="3">
    <location>
        <begin position="421"/>
        <end position="636"/>
    </location>
</feature>
<comment type="caution">
    <text evidence="4">The sequence shown here is derived from an EMBL/GenBank/DDBJ whole genome shotgun (WGS) entry which is preliminary data.</text>
</comment>
<name>A0A7X1B7X2_9BACT</name>
<evidence type="ECO:0000313" key="4">
    <source>
        <dbReference type="EMBL" id="MBC2607319.1"/>
    </source>
</evidence>
<feature type="transmembrane region" description="Helical" evidence="1">
    <location>
        <begin position="225"/>
        <end position="241"/>
    </location>
</feature>
<dbReference type="InterPro" id="IPR043968">
    <property type="entry name" value="SGNH"/>
</dbReference>
<dbReference type="PANTHER" id="PTHR23028:SF53">
    <property type="entry name" value="ACYL_TRANSF_3 DOMAIN-CONTAINING PROTEIN"/>
    <property type="match status" value="1"/>
</dbReference>
<keyword evidence="1" id="KW-1133">Transmembrane helix</keyword>
<dbReference type="Pfam" id="PF19040">
    <property type="entry name" value="SGNH"/>
    <property type="match status" value="1"/>
</dbReference>
<accession>A0A7X1B7X2</accession>
<keyword evidence="1" id="KW-0472">Membrane</keyword>
<dbReference type="GO" id="GO:0009103">
    <property type="term" value="P:lipopolysaccharide biosynthetic process"/>
    <property type="evidence" value="ECO:0007669"/>
    <property type="project" value="TreeGrafter"/>
</dbReference>
<gene>
    <name evidence="4" type="ORF">H5P27_14805</name>
</gene>
<feature type="transmembrane region" description="Helical" evidence="1">
    <location>
        <begin position="162"/>
        <end position="183"/>
    </location>
</feature>
<organism evidence="4 5">
    <name type="scientific">Pelagicoccus albus</name>
    <dbReference type="NCBI Taxonomy" id="415222"/>
    <lineage>
        <taxon>Bacteria</taxon>
        <taxon>Pseudomonadati</taxon>
        <taxon>Verrucomicrobiota</taxon>
        <taxon>Opitutia</taxon>
        <taxon>Puniceicoccales</taxon>
        <taxon>Pelagicoccaceae</taxon>
        <taxon>Pelagicoccus</taxon>
    </lineage>
</organism>
<proteinExistence type="predicted"/>
<evidence type="ECO:0000259" key="3">
    <source>
        <dbReference type="Pfam" id="PF19040"/>
    </source>
</evidence>
<feature type="transmembrane region" description="Helical" evidence="1">
    <location>
        <begin position="72"/>
        <end position="91"/>
    </location>
</feature>
<reference evidence="4 5" key="1">
    <citation type="submission" date="2020-07" db="EMBL/GenBank/DDBJ databases">
        <authorList>
            <person name="Feng X."/>
        </authorList>
    </citation>
    <scope>NUCLEOTIDE SEQUENCE [LARGE SCALE GENOMIC DNA]</scope>
    <source>
        <strain evidence="4 5">JCM23202</strain>
    </source>
</reference>
<dbReference type="PANTHER" id="PTHR23028">
    <property type="entry name" value="ACETYLTRANSFERASE"/>
    <property type="match status" value="1"/>
</dbReference>
<keyword evidence="4" id="KW-0808">Transferase</keyword>
<keyword evidence="1" id="KW-0812">Transmembrane</keyword>
<evidence type="ECO:0000313" key="5">
    <source>
        <dbReference type="Proteomes" id="UP000526501"/>
    </source>
</evidence>
<feature type="transmembrane region" description="Helical" evidence="1">
    <location>
        <begin position="276"/>
        <end position="295"/>
    </location>
</feature>
<feature type="transmembrane region" description="Helical" evidence="1">
    <location>
        <begin position="20"/>
        <end position="51"/>
    </location>
</feature>
<evidence type="ECO:0000259" key="2">
    <source>
        <dbReference type="Pfam" id="PF01757"/>
    </source>
</evidence>
<feature type="transmembrane region" description="Helical" evidence="1">
    <location>
        <begin position="195"/>
        <end position="213"/>
    </location>
</feature>
<dbReference type="RefSeq" id="WP_185661168.1">
    <property type="nucleotide sequence ID" value="NZ_CAWPOO010000012.1"/>
</dbReference>
<sequence>MLKYRPDIDGLRSIAVLPVVLFHAGLGFPGGFVGVDIFFVISGFLITSIILKDLKKGTFSLARFWERRIRRIVPAMSVVTFSSLLAGWFFLMPDDLIDLGKVTLAQVAGVANFYLWLTSGYFSVAAELKPFLHYWSLAVEEQYYVVFPLILVFVAKYGQMRFFRTIIVIFAVGIVVGVVGTWVKPNAAFYLLPTRAWELMVGSILAALPYSFINRYEVPRWIREAASLLGMGVLFLCFFQYDHDTPFPGVGALPPVLATGLIIWGGEKGNTWLSQILSLQALLFIGLISYSLYLWHWPVMAFSRHILSGEPSLAIKWGMVLASFVLAVLSWKYIEGPFRKAGTWLTRKQVFSGFAFVSVSMVLVGCLFVANDGFKSRIGDEHLRYRAVGIETEFGVERVSIEMLEEGSVPELSSRENDVSGQVDLLLWGDSHGGAVSYRLAKMCQEAGVNAKSAYREGLTPLLGYETTNPDPDKKAMSIPWNEAVFDYIKEARPRNVLLVGYWAQGHIEYPDQKEEFATQLLATVSALNELGTKVWIMRTVPIYEGDLPKRMVRASMNGSEIEDLGQSLEEYREKSSAQDEVFDQLVELGVTILDPEPHVTEEGRGVLLVDDKPVYFDNHHFTRSGTELLEPVFEPLLEACAIQ</sequence>
<feature type="transmembrane region" description="Helical" evidence="1">
    <location>
        <begin position="350"/>
        <end position="370"/>
    </location>
</feature>
<dbReference type="GO" id="GO:0016020">
    <property type="term" value="C:membrane"/>
    <property type="evidence" value="ECO:0007669"/>
    <property type="project" value="TreeGrafter"/>
</dbReference>
<dbReference type="GO" id="GO:0016747">
    <property type="term" value="F:acyltransferase activity, transferring groups other than amino-acyl groups"/>
    <property type="evidence" value="ECO:0007669"/>
    <property type="project" value="InterPro"/>
</dbReference>
<keyword evidence="5" id="KW-1185">Reference proteome</keyword>
<dbReference type="EMBL" id="JACHVC010000012">
    <property type="protein sequence ID" value="MBC2607319.1"/>
    <property type="molecule type" value="Genomic_DNA"/>
</dbReference>
<dbReference type="Pfam" id="PF01757">
    <property type="entry name" value="Acyl_transf_3"/>
    <property type="match status" value="1"/>
</dbReference>
<keyword evidence="4" id="KW-0012">Acyltransferase</keyword>
<evidence type="ECO:0000256" key="1">
    <source>
        <dbReference type="SAM" id="Phobius"/>
    </source>
</evidence>
<feature type="transmembrane region" description="Helical" evidence="1">
    <location>
        <begin position="247"/>
        <end position="264"/>
    </location>
</feature>
<protein>
    <submittedName>
        <fullName evidence="4">Acyltransferase</fullName>
    </submittedName>
</protein>
<dbReference type="InterPro" id="IPR050879">
    <property type="entry name" value="Acyltransferase_3"/>
</dbReference>
<feature type="transmembrane region" description="Helical" evidence="1">
    <location>
        <begin position="315"/>
        <end position="334"/>
    </location>
</feature>